<dbReference type="GO" id="GO:0016810">
    <property type="term" value="F:hydrolase activity, acting on carbon-nitrogen (but not peptide) bonds"/>
    <property type="evidence" value="ECO:0007669"/>
    <property type="project" value="InterPro"/>
</dbReference>
<sequence length="476" mass="50039">MTGLLIRGAEIDGELLDVRIGRGRVLETGHALPRAGRAEHELQAHGGALLPGLTDHHLHLFATAADLASAACDPATVHDAQGLTRALHRAGPDRHGWVRGVRYHESVAGELDASRLDALRGDVPVRVQHRSGALWMLNSRAVAAVGLATADHAGVERDADGRPTGRLWRADAWLRDRLPPGAPPSLADLGRRLAGYGITTVTDATPGLDAATVAAVSEAMARAELPQRVHLLGAPLTGSPPGRSGPQAGPWKIVIADSALPGYDELAEAVEAAHRTGRPVAVHCVTREAILLLLAVLEEVGTLPGDRLEHASLTPCEVLPAIRRLGLRVVTQPGFLADRGDDYRRGTPADEHGDLYRCASLRAAGIPVGLSSDSPYGPIDPWAVMRAAVQRRTGSGTVLGPGERLTPAQALEGYLSTARRPGDSPQRIHPGTPADLVLLRAPMPQALLLLDAELVRLVLIGGRPVAGDDTGPAQDA</sequence>
<dbReference type="Gene3D" id="2.30.40.10">
    <property type="entry name" value="Urease, subunit C, domain 1"/>
    <property type="match status" value="1"/>
</dbReference>
<dbReference type="Gene3D" id="3.20.20.140">
    <property type="entry name" value="Metal-dependent hydrolases"/>
    <property type="match status" value="2"/>
</dbReference>
<dbReference type="InterPro" id="IPR013108">
    <property type="entry name" value="Amidohydro_3"/>
</dbReference>
<dbReference type="Proteomes" id="UP000606194">
    <property type="component" value="Unassembled WGS sequence"/>
</dbReference>
<dbReference type="InterPro" id="IPR011059">
    <property type="entry name" value="Metal-dep_hydrolase_composite"/>
</dbReference>
<reference evidence="2" key="1">
    <citation type="journal article" date="2014" name="Int. J. Syst. Evol. Microbiol.">
        <title>Complete genome sequence of Corynebacterium casei LMG S-19264T (=DSM 44701T), isolated from a smear-ripened cheese.</title>
        <authorList>
            <consortium name="US DOE Joint Genome Institute (JGI-PGF)"/>
            <person name="Walter F."/>
            <person name="Albersmeier A."/>
            <person name="Kalinowski J."/>
            <person name="Ruckert C."/>
        </authorList>
    </citation>
    <scope>NUCLEOTIDE SEQUENCE</scope>
    <source>
        <strain evidence="2">JCM 4386</strain>
    </source>
</reference>
<dbReference type="SUPFAM" id="SSF51338">
    <property type="entry name" value="Composite domain of metallo-dependent hydrolases"/>
    <property type="match status" value="1"/>
</dbReference>
<keyword evidence="3" id="KW-1185">Reference proteome</keyword>
<dbReference type="PANTHER" id="PTHR22642">
    <property type="entry name" value="IMIDAZOLONEPROPIONASE"/>
    <property type="match status" value="1"/>
</dbReference>
<feature type="domain" description="Amidohydrolase 3" evidence="1">
    <location>
        <begin position="44"/>
        <end position="466"/>
    </location>
</feature>
<name>A0A918LAH6_9ACTN</name>
<dbReference type="RefSeq" id="WP_053744032.1">
    <property type="nucleotide sequence ID" value="NZ_BMTL01000045.1"/>
</dbReference>
<dbReference type="SUPFAM" id="SSF51556">
    <property type="entry name" value="Metallo-dependent hydrolases"/>
    <property type="match status" value="1"/>
</dbReference>
<dbReference type="PANTHER" id="PTHR22642:SF2">
    <property type="entry name" value="PROTEIN LONG AFTER FAR-RED 3"/>
    <property type="match status" value="1"/>
</dbReference>
<gene>
    <name evidence="2" type="ORF">GCM10010269_74030</name>
</gene>
<dbReference type="InterPro" id="IPR032466">
    <property type="entry name" value="Metal_Hydrolase"/>
</dbReference>
<proteinExistence type="predicted"/>
<evidence type="ECO:0000313" key="2">
    <source>
        <dbReference type="EMBL" id="GGS24541.1"/>
    </source>
</evidence>
<evidence type="ECO:0000313" key="3">
    <source>
        <dbReference type="Proteomes" id="UP000606194"/>
    </source>
</evidence>
<comment type="caution">
    <text evidence="2">The sequence shown here is derived from an EMBL/GenBank/DDBJ whole genome shotgun (WGS) entry which is preliminary data.</text>
</comment>
<reference evidence="2" key="2">
    <citation type="submission" date="2020-09" db="EMBL/GenBank/DDBJ databases">
        <authorList>
            <person name="Sun Q."/>
            <person name="Ohkuma M."/>
        </authorList>
    </citation>
    <scope>NUCLEOTIDE SEQUENCE</scope>
    <source>
        <strain evidence="2">JCM 4386</strain>
    </source>
</reference>
<protein>
    <submittedName>
        <fullName evidence="2">Amidohydrolase</fullName>
    </submittedName>
</protein>
<dbReference type="AlphaFoldDB" id="A0A918LAH6"/>
<dbReference type="EMBL" id="BMTL01000045">
    <property type="protein sequence ID" value="GGS24541.1"/>
    <property type="molecule type" value="Genomic_DNA"/>
</dbReference>
<accession>A0A918LAH6</accession>
<dbReference type="Gene3D" id="3.10.310.70">
    <property type="match status" value="1"/>
</dbReference>
<organism evidence="2 3">
    <name type="scientific">Streptomyces humidus</name>
    <dbReference type="NCBI Taxonomy" id="52259"/>
    <lineage>
        <taxon>Bacteria</taxon>
        <taxon>Bacillati</taxon>
        <taxon>Actinomycetota</taxon>
        <taxon>Actinomycetes</taxon>
        <taxon>Kitasatosporales</taxon>
        <taxon>Streptomycetaceae</taxon>
        <taxon>Streptomyces</taxon>
    </lineage>
</organism>
<evidence type="ECO:0000259" key="1">
    <source>
        <dbReference type="Pfam" id="PF07969"/>
    </source>
</evidence>
<dbReference type="Pfam" id="PF07969">
    <property type="entry name" value="Amidohydro_3"/>
    <property type="match status" value="1"/>
</dbReference>